<reference evidence="1" key="2">
    <citation type="submission" date="2016-06" db="EMBL/GenBank/DDBJ databases">
        <title>The genome of a short-lived fish provides insights into sex chromosome evolution and the genetic control of aging.</title>
        <authorList>
            <person name="Reichwald K."/>
            <person name="Felder M."/>
            <person name="Petzold A."/>
            <person name="Koch P."/>
            <person name="Groth M."/>
            <person name="Platzer M."/>
        </authorList>
    </citation>
    <scope>NUCLEOTIDE SEQUENCE</scope>
    <source>
        <tissue evidence="1">Brain</tissue>
    </source>
</reference>
<dbReference type="AlphaFoldDB" id="A0A1A7WNW5"/>
<evidence type="ECO:0000313" key="1">
    <source>
        <dbReference type="EMBL" id="SBP07306.1"/>
    </source>
</evidence>
<protein>
    <submittedName>
        <fullName evidence="1">Uncharacterized protein</fullName>
    </submittedName>
</protein>
<feature type="non-terminal residue" evidence="1">
    <location>
        <position position="1"/>
    </location>
</feature>
<reference evidence="1" key="1">
    <citation type="submission" date="2016-05" db="EMBL/GenBank/DDBJ databases">
        <authorList>
            <person name="Lavstsen T."/>
            <person name="Jespersen J.S."/>
        </authorList>
    </citation>
    <scope>NUCLEOTIDE SEQUENCE</scope>
    <source>
        <tissue evidence="1">Brain</tissue>
    </source>
</reference>
<gene>
    <name evidence="1" type="primary">Nfu_g_1_011436</name>
</gene>
<accession>A0A1A7WNW5</accession>
<name>A0A1A7WNW5_9TELE</name>
<proteinExistence type="predicted"/>
<organism evidence="1">
    <name type="scientific">Iconisemion striatum</name>
    <dbReference type="NCBI Taxonomy" id="60296"/>
    <lineage>
        <taxon>Eukaryota</taxon>
        <taxon>Metazoa</taxon>
        <taxon>Chordata</taxon>
        <taxon>Craniata</taxon>
        <taxon>Vertebrata</taxon>
        <taxon>Euteleostomi</taxon>
        <taxon>Actinopterygii</taxon>
        <taxon>Neopterygii</taxon>
        <taxon>Teleostei</taxon>
        <taxon>Neoteleostei</taxon>
        <taxon>Acanthomorphata</taxon>
        <taxon>Ovalentaria</taxon>
        <taxon>Atherinomorphae</taxon>
        <taxon>Cyprinodontiformes</taxon>
        <taxon>Nothobranchiidae</taxon>
        <taxon>Iconisemion</taxon>
    </lineage>
</organism>
<dbReference type="EMBL" id="HADW01005906">
    <property type="protein sequence ID" value="SBP07306.1"/>
    <property type="molecule type" value="Transcribed_RNA"/>
</dbReference>
<sequence length="50" mass="5562">LMWLVLSSEPICKPRAEVSTSGYSHWASVQNLFLSGVSHITWKSMSLISP</sequence>